<dbReference type="GO" id="GO:0016491">
    <property type="term" value="F:oxidoreductase activity"/>
    <property type="evidence" value="ECO:0007669"/>
    <property type="project" value="UniProtKB-KW"/>
</dbReference>
<reference evidence="9" key="1">
    <citation type="submission" date="2014-09" db="EMBL/GenBank/DDBJ databases">
        <authorList>
            <person name="Illeghems K.G."/>
        </authorList>
    </citation>
    <scope>NUCLEOTIDE SEQUENCE [LARGE SCALE GENOMIC DNA]</scope>
    <source>
        <strain evidence="9">LMG 23848T</strain>
    </source>
</reference>
<feature type="chain" id="PRO_5006856587" evidence="6">
    <location>
        <begin position="31"/>
        <end position="209"/>
    </location>
</feature>
<evidence type="ECO:0000259" key="7">
    <source>
        <dbReference type="Pfam" id="PF13462"/>
    </source>
</evidence>
<keyword evidence="2 6" id="KW-0732">Signal</keyword>
<evidence type="ECO:0000256" key="2">
    <source>
        <dbReference type="ARBA" id="ARBA00022729"/>
    </source>
</evidence>
<dbReference type="PATRIC" id="fig|431306.5.peg.1574"/>
<dbReference type="SUPFAM" id="SSF52833">
    <property type="entry name" value="Thioredoxin-like"/>
    <property type="match status" value="1"/>
</dbReference>
<feature type="signal peptide" evidence="6">
    <location>
        <begin position="1"/>
        <end position="30"/>
    </location>
</feature>
<evidence type="ECO:0000256" key="3">
    <source>
        <dbReference type="ARBA" id="ARBA00023002"/>
    </source>
</evidence>
<organism evidence="8 9">
    <name type="scientific">Acetobacter ghanensis</name>
    <dbReference type="NCBI Taxonomy" id="431306"/>
    <lineage>
        <taxon>Bacteria</taxon>
        <taxon>Pseudomonadati</taxon>
        <taxon>Pseudomonadota</taxon>
        <taxon>Alphaproteobacteria</taxon>
        <taxon>Acetobacterales</taxon>
        <taxon>Acetobacteraceae</taxon>
        <taxon>Acetobacter</taxon>
    </lineage>
</organism>
<keyword evidence="4" id="KW-1015">Disulfide bond</keyword>
<evidence type="ECO:0000256" key="1">
    <source>
        <dbReference type="ARBA" id="ARBA00005791"/>
    </source>
</evidence>
<protein>
    <submittedName>
        <fullName evidence="8">Putative thiol:disulfide interchange protein</fullName>
    </submittedName>
</protein>
<dbReference type="InterPro" id="IPR036249">
    <property type="entry name" value="Thioredoxin-like_sf"/>
</dbReference>
<evidence type="ECO:0000256" key="4">
    <source>
        <dbReference type="ARBA" id="ARBA00023157"/>
    </source>
</evidence>
<dbReference type="AlphaFoldDB" id="A0A0U5F5H2"/>
<proteinExistence type="inferred from homology"/>
<accession>A0A0U5F5H2</accession>
<dbReference type="EMBL" id="LN609302">
    <property type="protein sequence ID" value="CEF55666.1"/>
    <property type="molecule type" value="Genomic_DNA"/>
</dbReference>
<sequence length="209" mass="23401">MVLMSFTRRSFLVATGAALTAGSFHGAAFAAGAPDTRFTPRVLGNPDAKVVVEEWFSLTCIHCAHFAEQTFPQVRKNLIDTGKIRYVFHDFPTDQLATLAAMVARTLPEERYEPFCSAVLSSLDRWAYNNEADHKAELQKMAAFAGMPAETFEKAVTDQNLLQFIMSEQSQAQDKYNIESTPTFRFNNKEQVSSALSYDDFVKYLTKAS</sequence>
<evidence type="ECO:0000313" key="9">
    <source>
        <dbReference type="Proteomes" id="UP000068250"/>
    </source>
</evidence>
<dbReference type="PROSITE" id="PS51318">
    <property type="entry name" value="TAT"/>
    <property type="match status" value="1"/>
</dbReference>
<dbReference type="Pfam" id="PF13462">
    <property type="entry name" value="Thioredoxin_4"/>
    <property type="match status" value="1"/>
</dbReference>
<dbReference type="InterPro" id="IPR006311">
    <property type="entry name" value="TAT_signal"/>
</dbReference>
<keyword evidence="3" id="KW-0560">Oxidoreductase</keyword>
<feature type="domain" description="Thioredoxin-like fold" evidence="7">
    <location>
        <begin position="39"/>
        <end position="205"/>
    </location>
</feature>
<dbReference type="Proteomes" id="UP000068250">
    <property type="component" value="Chromosome I"/>
</dbReference>
<comment type="similarity">
    <text evidence="1">Belongs to the thioredoxin family. DsbA subfamily.</text>
</comment>
<dbReference type="InterPro" id="IPR012336">
    <property type="entry name" value="Thioredoxin-like_fold"/>
</dbReference>
<dbReference type="Gene3D" id="3.40.30.10">
    <property type="entry name" value="Glutaredoxin"/>
    <property type="match status" value="1"/>
</dbReference>
<dbReference type="STRING" id="431306.AGA_1549"/>
<keyword evidence="5" id="KW-0676">Redox-active center</keyword>
<evidence type="ECO:0000256" key="6">
    <source>
        <dbReference type="SAM" id="SignalP"/>
    </source>
</evidence>
<dbReference type="PANTHER" id="PTHR13887">
    <property type="entry name" value="GLUTATHIONE S-TRANSFERASE KAPPA"/>
    <property type="match status" value="1"/>
</dbReference>
<gene>
    <name evidence="8" type="ORF">AGA_1549</name>
</gene>
<dbReference type="PANTHER" id="PTHR13887:SF14">
    <property type="entry name" value="DISULFIDE BOND FORMATION PROTEIN D"/>
    <property type="match status" value="1"/>
</dbReference>
<evidence type="ECO:0000256" key="5">
    <source>
        <dbReference type="ARBA" id="ARBA00023284"/>
    </source>
</evidence>
<evidence type="ECO:0000313" key="8">
    <source>
        <dbReference type="EMBL" id="CEF55666.1"/>
    </source>
</evidence>
<name>A0A0U5F5H2_9PROT</name>